<reference evidence="7" key="2">
    <citation type="submission" date="2019-06" db="EMBL/GenBank/DDBJ databases">
        <title>Co-occurence of chitin degradation, pigmentation and bioactivity in marine Pseudoalteromonas.</title>
        <authorList>
            <person name="Sonnenschein E.C."/>
            <person name="Bech P.K."/>
        </authorList>
    </citation>
    <scope>NUCLEOTIDE SEQUENCE [LARGE SCALE GENOMIC DNA]</scope>
    <source>
        <strain evidence="7">S2231</strain>
    </source>
</reference>
<keyword evidence="1" id="KW-0732">Signal</keyword>
<evidence type="ECO:0000313" key="7">
    <source>
        <dbReference type="Proteomes" id="UP000307706"/>
    </source>
</evidence>
<organism evidence="5 7">
    <name type="scientific">Pseudoalteromonas citrea</name>
    <dbReference type="NCBI Taxonomy" id="43655"/>
    <lineage>
        <taxon>Bacteria</taxon>
        <taxon>Pseudomonadati</taxon>
        <taxon>Pseudomonadota</taxon>
        <taxon>Gammaproteobacteria</taxon>
        <taxon>Alteromonadales</taxon>
        <taxon>Pseudoalteromonadaceae</taxon>
        <taxon>Pseudoalteromonas</taxon>
    </lineage>
</organism>
<protein>
    <submittedName>
        <fullName evidence="5">Serine hydrolase</fullName>
    </submittedName>
</protein>
<dbReference type="SUPFAM" id="SSF56601">
    <property type="entry name" value="beta-lactamase/transpeptidase-like"/>
    <property type="match status" value="1"/>
</dbReference>
<reference evidence="5 7" key="1">
    <citation type="submission" date="2017-12" db="EMBL/GenBank/DDBJ databases">
        <authorList>
            <person name="Paulsen S."/>
            <person name="Gram L.K."/>
        </authorList>
    </citation>
    <scope>NUCLEOTIDE SEQUENCE [LARGE SCALE GENOMIC DNA]</scope>
    <source>
        <strain evidence="5 7">S2231</strain>
        <strain evidence="4">S2233</strain>
    </source>
</reference>
<evidence type="ECO:0000256" key="1">
    <source>
        <dbReference type="SAM" id="SignalP"/>
    </source>
</evidence>
<evidence type="ECO:0000313" key="4">
    <source>
        <dbReference type="EMBL" id="TMP38120.1"/>
    </source>
</evidence>
<evidence type="ECO:0000313" key="5">
    <source>
        <dbReference type="EMBL" id="TMP51142.1"/>
    </source>
</evidence>
<dbReference type="AlphaFoldDB" id="A0A5S3XFN6"/>
<dbReference type="Gene3D" id="3.40.710.10">
    <property type="entry name" value="DD-peptidase/beta-lactamase superfamily"/>
    <property type="match status" value="1"/>
</dbReference>
<dbReference type="RefSeq" id="WP_138598721.1">
    <property type="nucleotide sequence ID" value="NZ_PNCK01000128.1"/>
</dbReference>
<dbReference type="GO" id="GO:0016787">
    <property type="term" value="F:hydrolase activity"/>
    <property type="evidence" value="ECO:0007669"/>
    <property type="project" value="UniProtKB-KW"/>
</dbReference>
<dbReference type="Pfam" id="PF00144">
    <property type="entry name" value="Beta-lactamase"/>
    <property type="match status" value="1"/>
</dbReference>
<evidence type="ECO:0000259" key="3">
    <source>
        <dbReference type="Pfam" id="PF11954"/>
    </source>
</evidence>
<comment type="caution">
    <text evidence="5">The sequence shown here is derived from an EMBL/GenBank/DDBJ whole genome shotgun (WGS) entry which is preliminary data.</text>
</comment>
<proteinExistence type="predicted"/>
<dbReference type="Proteomes" id="UP000307706">
    <property type="component" value="Unassembled WGS sequence"/>
</dbReference>
<dbReference type="InterPro" id="IPR012338">
    <property type="entry name" value="Beta-lactam/transpept-like"/>
</dbReference>
<dbReference type="Pfam" id="PF11954">
    <property type="entry name" value="DUF3471"/>
    <property type="match status" value="1"/>
</dbReference>
<dbReference type="InterPro" id="IPR021860">
    <property type="entry name" value="Peptidase_S12_Pab87-rel_C"/>
</dbReference>
<dbReference type="InterPro" id="IPR050491">
    <property type="entry name" value="AmpC-like"/>
</dbReference>
<keyword evidence="5" id="KW-0378">Hydrolase</keyword>
<reference evidence="5" key="3">
    <citation type="submission" date="2019-09" db="EMBL/GenBank/DDBJ databases">
        <title>Co-occurence of chitin degradation, pigmentation and bioactivity in marine Pseudoalteromonas.</title>
        <authorList>
            <person name="Sonnenschein E.C."/>
            <person name="Bech P.K."/>
        </authorList>
    </citation>
    <scope>NUCLEOTIDE SEQUENCE</scope>
    <source>
        <strain evidence="5">S2231</strain>
        <strain evidence="4 6">S2233</strain>
    </source>
</reference>
<dbReference type="Proteomes" id="UP000305730">
    <property type="component" value="Unassembled WGS sequence"/>
</dbReference>
<dbReference type="InterPro" id="IPR001466">
    <property type="entry name" value="Beta-lactam-related"/>
</dbReference>
<feature type="chain" id="PRO_5024382187" evidence="1">
    <location>
        <begin position="22"/>
        <end position="503"/>
    </location>
</feature>
<dbReference type="EMBL" id="PNCK01000128">
    <property type="protein sequence ID" value="TMP38120.1"/>
    <property type="molecule type" value="Genomic_DNA"/>
</dbReference>
<dbReference type="EMBL" id="PNCL01000224">
    <property type="protein sequence ID" value="TMP51142.1"/>
    <property type="molecule type" value="Genomic_DNA"/>
</dbReference>
<dbReference type="PANTHER" id="PTHR46825:SF15">
    <property type="entry name" value="BETA-LACTAMASE-RELATED DOMAIN-CONTAINING PROTEIN"/>
    <property type="match status" value="1"/>
</dbReference>
<evidence type="ECO:0000313" key="6">
    <source>
        <dbReference type="Proteomes" id="UP000305730"/>
    </source>
</evidence>
<keyword evidence="6" id="KW-1185">Reference proteome</keyword>
<feature type="domain" description="Beta-lactamase-related" evidence="2">
    <location>
        <begin position="43"/>
        <end position="354"/>
    </location>
</feature>
<sequence length="503" mass="56217">MKTKLFLILLFLGGYSPLLMAASAQKAAQQTAEYLKGFPDLNPGYGLVVVTPDELVLNHVQGLRNSETKAPLTVNTPIYIASQTKAIVGLLAHKLDKKGVLKLDSTLADHWPQLKLPGAINAAEWTMSDLLNHMLPIYADDLVYLEAYVTELNYQDYPKIIETTAVKRESGFEYDNLGYNIYTAILHQATGKPWQQWLQEEIFQPLKMTKTSAKTSDFPLTELSWNHVWLGDDKGYIAVPPKTDAMMQSSGGVVTSTTDLAKWLQLHLKQGNQIAGFSHKLMTSAQQLGTSYEASDRNPYGMLCDGYAFGWNTCSFKEHQVYLHGGGYTGARTIMAFVPKLNVGIGIFSNSDNQTGWHTGNTLSQFLHYMIDESTAEVAAKERQLAYPKRIKRSLENRHKRIAKKRGEALWGSWLWKPARAELQNYVGTYHHPLFPKPVMVSLNKQSLHIQADSLQGKLEPAVEDLFGMTSSPLGSPMPIQFSRNADSLVEGVTLYGLQFKKQ</sequence>
<name>A0A5S3XFN6_9GAMM</name>
<gene>
    <name evidence="5" type="ORF">CWB96_22530</name>
    <name evidence="4" type="ORF">CWB97_22295</name>
</gene>
<evidence type="ECO:0000259" key="2">
    <source>
        <dbReference type="Pfam" id="PF00144"/>
    </source>
</evidence>
<dbReference type="OrthoDB" id="5377981at2"/>
<feature type="signal peptide" evidence="1">
    <location>
        <begin position="1"/>
        <end position="21"/>
    </location>
</feature>
<feature type="domain" description="Peptidase S12 Pab87-related C-terminal" evidence="3">
    <location>
        <begin position="419"/>
        <end position="499"/>
    </location>
</feature>
<dbReference type="PANTHER" id="PTHR46825">
    <property type="entry name" value="D-ALANYL-D-ALANINE-CARBOXYPEPTIDASE/ENDOPEPTIDASE AMPH"/>
    <property type="match status" value="1"/>
</dbReference>
<accession>A0A5S3XFN6</accession>